<reference evidence="2 3" key="1">
    <citation type="submission" date="2019-10" db="EMBL/GenBank/DDBJ databases">
        <title>Assembly and Annotation for the nematode Trichostrongylus colubriformis.</title>
        <authorList>
            <person name="Martin J."/>
        </authorList>
    </citation>
    <scope>NUCLEOTIDE SEQUENCE [LARGE SCALE GENOMIC DNA]</scope>
    <source>
        <strain evidence="2">G859</strain>
        <tissue evidence="2">Whole worm</tissue>
    </source>
</reference>
<name>A0AAN8F6C0_TRICO</name>
<accession>A0AAN8F6C0</accession>
<dbReference type="Proteomes" id="UP001331761">
    <property type="component" value="Unassembled WGS sequence"/>
</dbReference>
<dbReference type="GO" id="GO:0045505">
    <property type="term" value="F:dynein intermediate chain binding"/>
    <property type="evidence" value="ECO:0007669"/>
    <property type="project" value="InterPro"/>
</dbReference>
<protein>
    <recommendedName>
        <fullName evidence="1">Dynein heavy chain C-terminal domain-containing protein</fullName>
    </recommendedName>
</protein>
<dbReference type="AlphaFoldDB" id="A0AAN8F6C0"/>
<evidence type="ECO:0000313" key="2">
    <source>
        <dbReference type="EMBL" id="KAK5973072.1"/>
    </source>
</evidence>
<dbReference type="InterPro" id="IPR026983">
    <property type="entry name" value="DHC"/>
</dbReference>
<dbReference type="GO" id="GO:0051959">
    <property type="term" value="F:dynein light intermediate chain binding"/>
    <property type="evidence" value="ECO:0007669"/>
    <property type="project" value="InterPro"/>
</dbReference>
<dbReference type="PANTHER" id="PTHR45703:SF22">
    <property type="entry name" value="DYNEIN CYTOPLASMIC 2 HEAVY CHAIN 1"/>
    <property type="match status" value="1"/>
</dbReference>
<keyword evidence="3" id="KW-1185">Reference proteome</keyword>
<dbReference type="GO" id="GO:0007018">
    <property type="term" value="P:microtubule-based movement"/>
    <property type="evidence" value="ECO:0007669"/>
    <property type="project" value="InterPro"/>
</dbReference>
<feature type="domain" description="Dynein heavy chain C-terminal" evidence="1">
    <location>
        <begin position="5"/>
        <end position="140"/>
    </location>
</feature>
<comment type="caution">
    <text evidence="2">The sequence shown here is derived from an EMBL/GenBank/DDBJ whole genome shotgun (WGS) entry which is preliminary data.</text>
</comment>
<evidence type="ECO:0000313" key="3">
    <source>
        <dbReference type="Proteomes" id="UP001331761"/>
    </source>
</evidence>
<gene>
    <name evidence="2" type="ORF">GCK32_001982</name>
</gene>
<organism evidence="2 3">
    <name type="scientific">Trichostrongylus colubriformis</name>
    <name type="common">Black scour worm</name>
    <dbReference type="NCBI Taxonomy" id="6319"/>
    <lineage>
        <taxon>Eukaryota</taxon>
        <taxon>Metazoa</taxon>
        <taxon>Ecdysozoa</taxon>
        <taxon>Nematoda</taxon>
        <taxon>Chromadorea</taxon>
        <taxon>Rhabditida</taxon>
        <taxon>Rhabditina</taxon>
        <taxon>Rhabditomorpha</taxon>
        <taxon>Strongyloidea</taxon>
        <taxon>Trichostrongylidae</taxon>
        <taxon>Trichostrongylus</taxon>
    </lineage>
</organism>
<dbReference type="InterPro" id="IPR041228">
    <property type="entry name" value="Dynein_C"/>
</dbReference>
<dbReference type="GO" id="GO:0030286">
    <property type="term" value="C:dynein complex"/>
    <property type="evidence" value="ECO:0007669"/>
    <property type="project" value="InterPro"/>
</dbReference>
<proteinExistence type="predicted"/>
<dbReference type="Pfam" id="PF18199">
    <property type="entry name" value="Dynein_C"/>
    <property type="match status" value="1"/>
</dbReference>
<dbReference type="PANTHER" id="PTHR45703">
    <property type="entry name" value="DYNEIN HEAVY CHAIN"/>
    <property type="match status" value="1"/>
</dbReference>
<dbReference type="EMBL" id="WIXE01015938">
    <property type="protein sequence ID" value="KAK5973072.1"/>
    <property type="molecule type" value="Genomic_DNA"/>
</dbReference>
<sequence>MAEMMSLEFVHAIKLVQKIHASLSLVNKTIRGTVTPDKTTLEVIKSLQLHQTPDTWQDLWSGPRDPAEYLASLIYKAKSVQELVSKPDENDFRKTPVDFSKLFRPGRLLNALRQVTARSSGCTMDMLQLSSAWDTSLNANDISIKVQGSPTQYRENESVAVPLYTDVTRSEYIATIMMPCTDVHKWNIAAVALFLK</sequence>
<evidence type="ECO:0000259" key="1">
    <source>
        <dbReference type="Pfam" id="PF18199"/>
    </source>
</evidence>
<dbReference type="Gene3D" id="1.20.1270.280">
    <property type="match status" value="1"/>
</dbReference>